<dbReference type="RefSeq" id="WP_089147554.1">
    <property type="nucleotide sequence ID" value="NZ_LYQW01000017.1"/>
</dbReference>
<sequence>MKFKEKITKLVITSGYRWNYFEWFLLGFKDLEKRGIINIEYDLPVASRLLMHSNSELCSNIINHLKNVTETDTYNMEGYFVYENGDKKYFCIDSADSPFLFDESSLKRVTTYFKMQCPKNLDDDSFKLTDKVSIPWSDHAHKDLNLNLTDPGERRVIKSITPYKSKIKPLMIGPRQLAVGCGYKALKKGYDNYLNDQTYNKSKKIMCYFGNAAGPGMKKNVVKPDFDWEKDLMGYYKNNLSHPNEKRAKVAKYIEKLPSSDARIISQGNSDSNAKRNEKLIIPLKDFCKHISKFQYNMNVSGYRLSIPNRFIESFMVGTAIFTDKLSVKWYKSFDDEVRETVEMGYLPINEVDWKGFENDLRKLPESNPEKVIKTFRKKWAPEVVARYIIDTVSNS</sequence>
<dbReference type="EMBL" id="LYQW01000017">
    <property type="protein sequence ID" value="OXC22977.1"/>
    <property type="molecule type" value="Genomic_DNA"/>
</dbReference>
<protein>
    <recommendedName>
        <fullName evidence="3">Glycosyltransferase family 1 protein</fullName>
    </recommendedName>
</protein>
<evidence type="ECO:0008006" key="3">
    <source>
        <dbReference type="Google" id="ProtNLM"/>
    </source>
</evidence>
<reference evidence="1 2" key="1">
    <citation type="submission" date="2016-05" db="EMBL/GenBank/DDBJ databases">
        <authorList>
            <person name="Johnson T.J."/>
            <person name="Youmans B.P."/>
            <person name="Case K.A."/>
        </authorList>
    </citation>
    <scope>NUCLEOTIDE SEQUENCE [LARGE SCALE GENOMIC DNA]</scope>
    <source>
        <strain evidence="1 2">UMNLC6</strain>
    </source>
</reference>
<comment type="caution">
    <text evidence="1">The sequence shown here is derived from an EMBL/GenBank/DDBJ whole genome shotgun (WGS) entry which is preliminary data.</text>
</comment>
<evidence type="ECO:0000313" key="2">
    <source>
        <dbReference type="Proteomes" id="UP000198437"/>
    </source>
</evidence>
<name>A0A854PSD1_9LACO</name>
<organism evidence="1 2">
    <name type="scientific">Lactobacillus crispatus</name>
    <dbReference type="NCBI Taxonomy" id="47770"/>
    <lineage>
        <taxon>Bacteria</taxon>
        <taxon>Bacillati</taxon>
        <taxon>Bacillota</taxon>
        <taxon>Bacilli</taxon>
        <taxon>Lactobacillales</taxon>
        <taxon>Lactobacillaceae</taxon>
        <taxon>Lactobacillus</taxon>
    </lineage>
</organism>
<dbReference type="Proteomes" id="UP000198437">
    <property type="component" value="Unassembled WGS sequence"/>
</dbReference>
<evidence type="ECO:0000313" key="1">
    <source>
        <dbReference type="EMBL" id="OXC22977.1"/>
    </source>
</evidence>
<gene>
    <name evidence="1" type="ORF">AYP82_08240</name>
</gene>
<accession>A0A854PSD1</accession>
<proteinExistence type="predicted"/>
<dbReference type="AlphaFoldDB" id="A0A854PSD1"/>